<evidence type="ECO:0000313" key="3">
    <source>
        <dbReference type="EMBL" id="KZN63370.1"/>
    </source>
</evidence>
<keyword evidence="2" id="KW-0812">Transmembrane</keyword>
<dbReference type="PATRIC" id="fig|1365257.3.peg.3779"/>
<proteinExistence type="predicted"/>
<keyword evidence="2" id="KW-1133">Transmembrane helix</keyword>
<protein>
    <submittedName>
        <fullName evidence="3">Uncharacterized protein</fullName>
    </submittedName>
</protein>
<keyword evidence="2" id="KW-0472">Membrane</keyword>
<dbReference type="RefSeq" id="WP_063382153.1">
    <property type="nucleotide sequence ID" value="NZ_AUXX01000034.1"/>
</dbReference>
<feature type="region of interest" description="Disordered" evidence="1">
    <location>
        <begin position="100"/>
        <end position="129"/>
    </location>
</feature>
<feature type="transmembrane region" description="Helical" evidence="2">
    <location>
        <begin position="53"/>
        <end position="73"/>
    </location>
</feature>
<evidence type="ECO:0000256" key="1">
    <source>
        <dbReference type="SAM" id="MobiDB-lite"/>
    </source>
</evidence>
<gene>
    <name evidence="3" type="ORF">N478_03715</name>
</gene>
<feature type="region of interest" description="Disordered" evidence="1">
    <location>
        <begin position="1"/>
        <end position="45"/>
    </location>
</feature>
<sequence length="288" mass="32945">MSKQPADEPILKLDQDEKEQPEQEQPEQEQTDFLPSQSEMDKEAKDKQQNKKLILMLFLLVGLVGFGFLWVTAEKPVSRNQQEVKQEDYKLEIDTTQLYTSDLPDENVFNPGEPEETSPRQSKTETSEQVESEGINALIVSKLDDLLIKQEALSYKVEALSERHTQLEQIFKKSETELLARVNHVAKISQAIGLDGQRRDSAISELLTVVKGFDSSIKEQRYSFPLEVLHTEIWSGKQRVVAIKPSEPRHLIKIYVGQEYDGWLLTEITSDKAIFKQVEIGELMEVSL</sequence>
<dbReference type="Proteomes" id="UP000076661">
    <property type="component" value="Unassembled WGS sequence"/>
</dbReference>
<accession>A0A167KVW2</accession>
<dbReference type="EMBL" id="AUXX01000034">
    <property type="protein sequence ID" value="KZN63370.1"/>
    <property type="molecule type" value="Genomic_DNA"/>
</dbReference>
<dbReference type="AlphaFoldDB" id="A0A167KVW2"/>
<feature type="compositionally biased region" description="Basic and acidic residues" evidence="1">
    <location>
        <begin position="1"/>
        <end position="21"/>
    </location>
</feature>
<evidence type="ECO:0000313" key="4">
    <source>
        <dbReference type="Proteomes" id="UP000076661"/>
    </source>
</evidence>
<organism evidence="3 4">
    <name type="scientific">Pseudoalteromonas luteoviolacea S4060-1</name>
    <dbReference type="NCBI Taxonomy" id="1365257"/>
    <lineage>
        <taxon>Bacteria</taxon>
        <taxon>Pseudomonadati</taxon>
        <taxon>Pseudomonadota</taxon>
        <taxon>Gammaproteobacteria</taxon>
        <taxon>Alteromonadales</taxon>
        <taxon>Pseudoalteromonadaceae</taxon>
        <taxon>Pseudoalteromonas</taxon>
    </lineage>
</organism>
<evidence type="ECO:0000256" key="2">
    <source>
        <dbReference type="SAM" id="Phobius"/>
    </source>
</evidence>
<name>A0A167KVW2_9GAMM</name>
<reference evidence="3 4" key="1">
    <citation type="submission" date="2013-07" db="EMBL/GenBank/DDBJ databases">
        <title>Comparative Genomic and Metabolomic Analysis of Twelve Strains of Pseudoalteromonas luteoviolacea.</title>
        <authorList>
            <person name="Vynne N.G."/>
            <person name="Mansson M."/>
            <person name="Gram L."/>
        </authorList>
    </citation>
    <scope>NUCLEOTIDE SEQUENCE [LARGE SCALE GENOMIC DNA]</scope>
    <source>
        <strain evidence="3 4">S4060-1</strain>
    </source>
</reference>
<comment type="caution">
    <text evidence="3">The sequence shown here is derived from an EMBL/GenBank/DDBJ whole genome shotgun (WGS) entry which is preliminary data.</text>
</comment>